<sequence length="57" mass="6263">MSMKETLDNQHAVFAAAKAWHHQCILATDKVVSPSALGTYAMGWREPLSYANSIQEG</sequence>
<dbReference type="GeneID" id="26971167"/>
<dbReference type="Proteomes" id="UP000002059">
    <property type="component" value="Partially assembled WGS sequence"/>
</dbReference>
<organism evidence="1 2">
    <name type="scientific">Paracoccidioides lutzii (strain ATCC MYA-826 / Pb01)</name>
    <name type="common">Paracoccidioides brasiliensis</name>
    <dbReference type="NCBI Taxonomy" id="502779"/>
    <lineage>
        <taxon>Eukaryota</taxon>
        <taxon>Fungi</taxon>
        <taxon>Dikarya</taxon>
        <taxon>Ascomycota</taxon>
        <taxon>Pezizomycotina</taxon>
        <taxon>Eurotiomycetes</taxon>
        <taxon>Eurotiomycetidae</taxon>
        <taxon>Onygenales</taxon>
        <taxon>Ajellomycetaceae</taxon>
        <taxon>Paracoccidioides</taxon>
    </lineage>
</organism>
<dbReference type="RefSeq" id="XP_015702349.1">
    <property type="nucleotide sequence ID" value="XM_015848032.1"/>
</dbReference>
<dbReference type="VEuPathDB" id="FungiDB:PAAG_12555"/>
<evidence type="ECO:0000313" key="2">
    <source>
        <dbReference type="Proteomes" id="UP000002059"/>
    </source>
</evidence>
<gene>
    <name evidence="1" type="ORF">PAAG_12555</name>
</gene>
<dbReference type="AlphaFoldDB" id="A0A0A2UYX7"/>
<protein>
    <submittedName>
        <fullName evidence="1">Uncharacterized protein</fullName>
    </submittedName>
</protein>
<proteinExistence type="predicted"/>
<dbReference type="EMBL" id="KN294025">
    <property type="protein sequence ID" value="KGQ00771.1"/>
    <property type="molecule type" value="Genomic_DNA"/>
</dbReference>
<reference evidence="1 2" key="1">
    <citation type="journal article" date="2011" name="PLoS Genet.">
        <title>Comparative genomic analysis of human fungal pathogens causing paracoccidioidomycosis.</title>
        <authorList>
            <person name="Desjardins C.A."/>
            <person name="Champion M.D."/>
            <person name="Holder J.W."/>
            <person name="Muszewska A."/>
            <person name="Goldberg J."/>
            <person name="Bailao A.M."/>
            <person name="Brigido M.M."/>
            <person name="Ferreira M.E."/>
            <person name="Garcia A.M."/>
            <person name="Grynberg M."/>
            <person name="Gujja S."/>
            <person name="Heiman D.I."/>
            <person name="Henn M.R."/>
            <person name="Kodira C.D."/>
            <person name="Leon-Narvaez H."/>
            <person name="Longo L.V."/>
            <person name="Ma L.J."/>
            <person name="Malavazi I."/>
            <person name="Matsuo A.L."/>
            <person name="Morais F.V."/>
            <person name="Pereira M."/>
            <person name="Rodriguez-Brito S."/>
            <person name="Sakthikumar S."/>
            <person name="Salem-Izacc S.M."/>
            <person name="Sykes S.M."/>
            <person name="Teixeira M.M."/>
            <person name="Vallejo M.C."/>
            <person name="Walter M.E."/>
            <person name="Yandava C."/>
            <person name="Young S."/>
            <person name="Zeng Q."/>
            <person name="Zucker J."/>
            <person name="Felipe M.S."/>
            <person name="Goldman G.H."/>
            <person name="Haas B.J."/>
            <person name="McEwen J.G."/>
            <person name="Nino-Vega G."/>
            <person name="Puccia R."/>
            <person name="San-Blas G."/>
            <person name="Soares C.M."/>
            <person name="Birren B.W."/>
            <person name="Cuomo C.A."/>
        </authorList>
    </citation>
    <scope>NUCLEOTIDE SEQUENCE [LARGE SCALE GENOMIC DNA]</scope>
    <source>
        <strain evidence="2">ATCC MYA-826 / Pb01</strain>
    </source>
</reference>
<accession>A0A0A2UYX7</accession>
<dbReference type="HOGENOM" id="CLU_2997059_0_0_1"/>
<keyword evidence="2" id="KW-1185">Reference proteome</keyword>
<dbReference type="KEGG" id="pbl:PAAG_12555"/>
<evidence type="ECO:0000313" key="1">
    <source>
        <dbReference type="EMBL" id="KGQ00771.1"/>
    </source>
</evidence>
<name>A0A0A2UYX7_PARBA</name>